<proteinExistence type="predicted"/>
<keyword evidence="2" id="KW-1185">Reference proteome</keyword>
<sequence>MTLALNHALRRIFTAAQYSRGSHCADGPADAAYESGKHALADVEDDWYSEAINFRFLANGVWHRGLITYEALEIRQSHCGFLDSPLAVFLYCATEIRLTAAGEYRLRQREPIVLVH</sequence>
<evidence type="ECO:0000313" key="2">
    <source>
        <dbReference type="Proteomes" id="UP000054977"/>
    </source>
</evidence>
<protein>
    <submittedName>
        <fullName evidence="1">Uncharacterized protein</fullName>
    </submittedName>
</protein>
<comment type="caution">
    <text evidence="1">The sequence shown here is derived from an EMBL/GenBank/DDBJ whole genome shotgun (WGS) entry which is preliminary data.</text>
</comment>
<accession>A0A158IWW5</accession>
<dbReference type="EMBL" id="FCNW02000045">
    <property type="protein sequence ID" value="SAL60590.1"/>
    <property type="molecule type" value="Genomic_DNA"/>
</dbReference>
<name>A0A158IWW5_9BURK</name>
<organism evidence="1 2">
    <name type="scientific">Caballeronia humi</name>
    <dbReference type="NCBI Taxonomy" id="326474"/>
    <lineage>
        <taxon>Bacteria</taxon>
        <taxon>Pseudomonadati</taxon>
        <taxon>Pseudomonadota</taxon>
        <taxon>Betaproteobacteria</taxon>
        <taxon>Burkholderiales</taxon>
        <taxon>Burkholderiaceae</taxon>
        <taxon>Caballeronia</taxon>
    </lineage>
</organism>
<evidence type="ECO:0000313" key="1">
    <source>
        <dbReference type="EMBL" id="SAL60590.1"/>
    </source>
</evidence>
<dbReference type="AlphaFoldDB" id="A0A158IWW5"/>
<reference evidence="1" key="1">
    <citation type="submission" date="2016-01" db="EMBL/GenBank/DDBJ databases">
        <authorList>
            <person name="Peeters C."/>
        </authorList>
    </citation>
    <scope>NUCLEOTIDE SEQUENCE [LARGE SCALE GENOMIC DNA]</scope>
    <source>
        <strain evidence="1">LMG 22934</strain>
    </source>
</reference>
<gene>
    <name evidence="1" type="ORF">AWB65_05469</name>
</gene>
<dbReference type="Proteomes" id="UP000054977">
    <property type="component" value="Unassembled WGS sequence"/>
</dbReference>